<dbReference type="AlphaFoldDB" id="A0A6N2YIS5"/>
<name>A0A6N2YIS5_FLAPL</name>
<reference evidence="1" key="1">
    <citation type="submission" date="2019-11" db="EMBL/GenBank/DDBJ databases">
        <authorList>
            <person name="Feng L."/>
        </authorList>
    </citation>
    <scope>NUCLEOTIDE SEQUENCE</scope>
    <source>
        <strain evidence="1">FplautiiLFYP42</strain>
    </source>
</reference>
<dbReference type="EMBL" id="CACRUB010000013">
    <property type="protein sequence ID" value="VYT66173.1"/>
    <property type="molecule type" value="Genomic_DNA"/>
</dbReference>
<dbReference type="InterPro" id="IPR046564">
    <property type="entry name" value="DUF6718"/>
</dbReference>
<evidence type="ECO:0000313" key="1">
    <source>
        <dbReference type="EMBL" id="VYT66173.1"/>
    </source>
</evidence>
<dbReference type="Pfam" id="PF20476">
    <property type="entry name" value="DUF6718"/>
    <property type="match status" value="1"/>
</dbReference>
<gene>
    <name evidence="1" type="ORF">FPLFYP42_00192</name>
</gene>
<proteinExistence type="predicted"/>
<dbReference type="RefSeq" id="WP_148342680.1">
    <property type="nucleotide sequence ID" value="NZ_CACRUB010000013.1"/>
</dbReference>
<accession>A0A6N2YIS5</accession>
<protein>
    <submittedName>
        <fullName evidence="1">Uncharacterized protein</fullName>
    </submittedName>
</protein>
<organism evidence="1">
    <name type="scientific">Flavonifractor plautii</name>
    <name type="common">Fusobacterium plautii</name>
    <dbReference type="NCBI Taxonomy" id="292800"/>
    <lineage>
        <taxon>Bacteria</taxon>
        <taxon>Bacillati</taxon>
        <taxon>Bacillota</taxon>
        <taxon>Clostridia</taxon>
        <taxon>Eubacteriales</taxon>
        <taxon>Oscillospiraceae</taxon>
        <taxon>Flavonifractor</taxon>
    </lineage>
</organism>
<sequence>MCYLVAKDTEKRGCYALKTTHGERLVNLKRALEQEVGVKGIQLVTISRPTAYGEYAPYTFAKDEQEFKTLVRAMGT</sequence>